<name>A0A4Y2DAK8_ARAVE</name>
<sequence length="73" mass="8045">EGTPELLVTFTFSTAQGDRCCPPREQKRKLTLSLYIGHSLGSSEDELICDGAEATDAKDCRRRSSLSLPKMLN</sequence>
<keyword evidence="2" id="KW-1185">Reference proteome</keyword>
<protein>
    <submittedName>
        <fullName evidence="1">Uncharacterized protein</fullName>
    </submittedName>
</protein>
<dbReference type="AlphaFoldDB" id="A0A4Y2DAK8"/>
<dbReference type="Proteomes" id="UP000499080">
    <property type="component" value="Unassembled WGS sequence"/>
</dbReference>
<organism evidence="1 2">
    <name type="scientific">Araneus ventricosus</name>
    <name type="common">Orbweaver spider</name>
    <name type="synonym">Epeira ventricosa</name>
    <dbReference type="NCBI Taxonomy" id="182803"/>
    <lineage>
        <taxon>Eukaryota</taxon>
        <taxon>Metazoa</taxon>
        <taxon>Ecdysozoa</taxon>
        <taxon>Arthropoda</taxon>
        <taxon>Chelicerata</taxon>
        <taxon>Arachnida</taxon>
        <taxon>Araneae</taxon>
        <taxon>Araneomorphae</taxon>
        <taxon>Entelegynae</taxon>
        <taxon>Araneoidea</taxon>
        <taxon>Araneidae</taxon>
        <taxon>Araneus</taxon>
    </lineage>
</organism>
<evidence type="ECO:0000313" key="1">
    <source>
        <dbReference type="EMBL" id="GBM13711.1"/>
    </source>
</evidence>
<accession>A0A4Y2DAK8</accession>
<proteinExistence type="predicted"/>
<evidence type="ECO:0000313" key="2">
    <source>
        <dbReference type="Proteomes" id="UP000499080"/>
    </source>
</evidence>
<dbReference type="EMBL" id="BGPR01242235">
    <property type="protein sequence ID" value="GBM13711.1"/>
    <property type="molecule type" value="Genomic_DNA"/>
</dbReference>
<feature type="non-terminal residue" evidence="1">
    <location>
        <position position="1"/>
    </location>
</feature>
<gene>
    <name evidence="1" type="ORF">AVEN_223409_1</name>
</gene>
<comment type="caution">
    <text evidence="1">The sequence shown here is derived from an EMBL/GenBank/DDBJ whole genome shotgun (WGS) entry which is preliminary data.</text>
</comment>
<reference evidence="1 2" key="1">
    <citation type="journal article" date="2019" name="Sci. Rep.">
        <title>Orb-weaving spider Araneus ventricosus genome elucidates the spidroin gene catalogue.</title>
        <authorList>
            <person name="Kono N."/>
            <person name="Nakamura H."/>
            <person name="Ohtoshi R."/>
            <person name="Moran D.A.P."/>
            <person name="Shinohara A."/>
            <person name="Yoshida Y."/>
            <person name="Fujiwara M."/>
            <person name="Mori M."/>
            <person name="Tomita M."/>
            <person name="Arakawa K."/>
        </authorList>
    </citation>
    <scope>NUCLEOTIDE SEQUENCE [LARGE SCALE GENOMIC DNA]</scope>
</reference>